<dbReference type="PRINTS" id="PR00739">
    <property type="entry name" value="GLHYDRLASE26"/>
</dbReference>
<evidence type="ECO:0000256" key="4">
    <source>
        <dbReference type="PROSITE-ProRule" id="PRU01100"/>
    </source>
</evidence>
<organism evidence="6 7">
    <name type="scientific">Sphingobacterium suaedae</name>
    <dbReference type="NCBI Taxonomy" id="1686402"/>
    <lineage>
        <taxon>Bacteria</taxon>
        <taxon>Pseudomonadati</taxon>
        <taxon>Bacteroidota</taxon>
        <taxon>Sphingobacteriia</taxon>
        <taxon>Sphingobacteriales</taxon>
        <taxon>Sphingobacteriaceae</taxon>
        <taxon>Sphingobacterium</taxon>
    </lineage>
</organism>
<keyword evidence="7" id="KW-1185">Reference proteome</keyword>
<dbReference type="GO" id="GO:0016787">
    <property type="term" value="F:hydrolase activity"/>
    <property type="evidence" value="ECO:0007669"/>
    <property type="project" value="UniProtKB-KW"/>
</dbReference>
<keyword evidence="2 4" id="KW-0378">Hydrolase</keyword>
<dbReference type="Gene3D" id="3.20.20.80">
    <property type="entry name" value="Glycosidases"/>
    <property type="match status" value="1"/>
</dbReference>
<reference evidence="7" key="1">
    <citation type="journal article" date="2019" name="Int. J. Syst. Evol. Microbiol.">
        <title>The Global Catalogue of Microorganisms (GCM) 10K type strain sequencing project: providing services to taxonomists for standard genome sequencing and annotation.</title>
        <authorList>
            <consortium name="The Broad Institute Genomics Platform"/>
            <consortium name="The Broad Institute Genome Sequencing Center for Infectious Disease"/>
            <person name="Wu L."/>
            <person name="Ma J."/>
        </authorList>
    </citation>
    <scope>NUCLEOTIDE SEQUENCE [LARGE SCALE GENOMIC DNA]</scope>
    <source>
        <strain evidence="7">KCTC 42662</strain>
    </source>
</reference>
<evidence type="ECO:0000256" key="3">
    <source>
        <dbReference type="ARBA" id="ARBA00023295"/>
    </source>
</evidence>
<dbReference type="InterPro" id="IPR000805">
    <property type="entry name" value="Glyco_hydro_26"/>
</dbReference>
<dbReference type="InterPro" id="IPR017853">
    <property type="entry name" value="GH"/>
</dbReference>
<evidence type="ECO:0000313" key="7">
    <source>
        <dbReference type="Proteomes" id="UP001597545"/>
    </source>
</evidence>
<dbReference type="RefSeq" id="WP_380905762.1">
    <property type="nucleotide sequence ID" value="NZ_JBHUEG010000012.1"/>
</dbReference>
<evidence type="ECO:0000256" key="1">
    <source>
        <dbReference type="ARBA" id="ARBA00007754"/>
    </source>
</evidence>
<dbReference type="PANTHER" id="PTHR40079">
    <property type="entry name" value="MANNAN ENDO-1,4-BETA-MANNOSIDASE E-RELATED"/>
    <property type="match status" value="1"/>
</dbReference>
<feature type="active site" description="Proton donor" evidence="4">
    <location>
        <position position="193"/>
    </location>
</feature>
<dbReference type="InterPro" id="IPR022790">
    <property type="entry name" value="GH26_dom"/>
</dbReference>
<comment type="caution">
    <text evidence="6">The sequence shown here is derived from an EMBL/GenBank/DDBJ whole genome shotgun (WGS) entry which is preliminary data.</text>
</comment>
<dbReference type="Proteomes" id="UP001597545">
    <property type="component" value="Unassembled WGS sequence"/>
</dbReference>
<evidence type="ECO:0000313" key="6">
    <source>
        <dbReference type="EMBL" id="MFD2549445.1"/>
    </source>
</evidence>
<sequence length="372" mass="42889">MNTLFSTSSHAKRSKQIWLNPSNRYATHNTRNLLYHLQKIGKSASVILGHQSTNTLTRSGFLTIADSDIKRVCGQFPGMVSYDLGWMELNNGKVWLDGTVDRLIAAIKYCRKLGLPVCLSWHTRNPIDVAHDQKNRTAAGKVKDFGNTVEQVLTDARVKNVYLSWLDVLADFFGQLVDETGHDIPVLFRPFHECSGHWFWWGSKQCSSEEYIRLYRLTHDYLTKEKGVDNVLWVYNTDKVYKVSDFKERYPGNQYIDLLSMDFYDSPKFSPTDFQQALSKSLHVLTSSAKELDKGCFIAECGRKNYQEQLYFTTRAAQYFAEDLIACSFWANTPKNYYMSFPSDPNKEDFLALIDNALILMEKDVRMLNIFS</sequence>
<comment type="similarity">
    <text evidence="1 4">Belongs to the glycosyl hydrolase 26 family.</text>
</comment>
<dbReference type="PANTHER" id="PTHR40079:SF4">
    <property type="entry name" value="GH26 DOMAIN-CONTAINING PROTEIN-RELATED"/>
    <property type="match status" value="1"/>
</dbReference>
<feature type="domain" description="GH26" evidence="5">
    <location>
        <begin position="28"/>
        <end position="363"/>
    </location>
</feature>
<accession>A0ABW5KNU2</accession>
<evidence type="ECO:0000259" key="5">
    <source>
        <dbReference type="PROSITE" id="PS51764"/>
    </source>
</evidence>
<feature type="active site" description="Nucleophile" evidence="4">
    <location>
        <position position="300"/>
    </location>
</feature>
<keyword evidence="3 4" id="KW-0326">Glycosidase</keyword>
<evidence type="ECO:0000256" key="2">
    <source>
        <dbReference type="ARBA" id="ARBA00022801"/>
    </source>
</evidence>
<proteinExistence type="inferred from homology"/>
<dbReference type="PROSITE" id="PS51764">
    <property type="entry name" value="GH26"/>
    <property type="match status" value="1"/>
</dbReference>
<name>A0ABW5KNU2_9SPHI</name>
<dbReference type="SUPFAM" id="SSF51445">
    <property type="entry name" value="(Trans)glycosidases"/>
    <property type="match status" value="1"/>
</dbReference>
<protein>
    <submittedName>
        <fullName evidence="6">Glycoside hydrolase family 26 protein</fullName>
    </submittedName>
</protein>
<gene>
    <name evidence="6" type="ORF">ACFSR5_17485</name>
</gene>
<dbReference type="EMBL" id="JBHULR010000015">
    <property type="protein sequence ID" value="MFD2549445.1"/>
    <property type="molecule type" value="Genomic_DNA"/>
</dbReference>
<dbReference type="Pfam" id="PF02156">
    <property type="entry name" value="Glyco_hydro_26"/>
    <property type="match status" value="1"/>
</dbReference>